<protein>
    <submittedName>
        <fullName evidence="2">Uncharacterized protein</fullName>
    </submittedName>
</protein>
<gene>
    <name evidence="2" type="ORF">SAMN05421505_12819</name>
</gene>
<evidence type="ECO:0000256" key="1">
    <source>
        <dbReference type="SAM" id="MobiDB-lite"/>
    </source>
</evidence>
<feature type="region of interest" description="Disordered" evidence="1">
    <location>
        <begin position="45"/>
        <end position="85"/>
    </location>
</feature>
<dbReference type="EMBL" id="FNCN01000028">
    <property type="protein sequence ID" value="SDH95740.1"/>
    <property type="molecule type" value="Genomic_DNA"/>
</dbReference>
<evidence type="ECO:0000313" key="2">
    <source>
        <dbReference type="EMBL" id="SDH95740.1"/>
    </source>
</evidence>
<sequence length="85" mass="8640">MGGGAQGPLARALAAALRSPADPGWKLERGPGGGKAVLPVTTTMHTAPDQSPFDTRLQLSQPERPASSPHAAAELADNYTGLPIA</sequence>
<reference evidence="2 3" key="1">
    <citation type="submission" date="2016-10" db="EMBL/GenBank/DDBJ databases">
        <authorList>
            <person name="de Groot N.N."/>
        </authorList>
    </citation>
    <scope>NUCLEOTIDE SEQUENCE [LARGE SCALE GENOMIC DNA]</scope>
    <source>
        <strain evidence="2 3">CPCC 201354</strain>
    </source>
</reference>
<name>A0A1G8GN51_9ACTN</name>
<dbReference type="Proteomes" id="UP000198923">
    <property type="component" value="Unassembled WGS sequence"/>
</dbReference>
<accession>A0A1G8GN51</accession>
<evidence type="ECO:0000313" key="3">
    <source>
        <dbReference type="Proteomes" id="UP000198923"/>
    </source>
</evidence>
<dbReference type="Gene3D" id="3.30.9.10">
    <property type="entry name" value="D-Amino Acid Oxidase, subunit A, domain 2"/>
    <property type="match status" value="1"/>
</dbReference>
<dbReference type="STRING" id="504805.SAMN05421505_12819"/>
<feature type="compositionally biased region" description="Polar residues" evidence="1">
    <location>
        <begin position="45"/>
        <end position="61"/>
    </location>
</feature>
<proteinExistence type="predicted"/>
<organism evidence="2 3">
    <name type="scientific">Sinosporangium album</name>
    <dbReference type="NCBI Taxonomy" id="504805"/>
    <lineage>
        <taxon>Bacteria</taxon>
        <taxon>Bacillati</taxon>
        <taxon>Actinomycetota</taxon>
        <taxon>Actinomycetes</taxon>
        <taxon>Streptosporangiales</taxon>
        <taxon>Streptosporangiaceae</taxon>
        <taxon>Sinosporangium</taxon>
    </lineage>
</organism>
<keyword evidence="3" id="KW-1185">Reference proteome</keyword>
<dbReference type="AlphaFoldDB" id="A0A1G8GN51"/>